<dbReference type="AlphaFoldDB" id="A0A0A7GIV9"/>
<proteinExistence type="predicted"/>
<dbReference type="HOGENOM" id="CLU_096324_0_0_2"/>
<feature type="domain" description="Cytochrome c7-like" evidence="1">
    <location>
        <begin position="41"/>
        <end position="118"/>
    </location>
</feature>
<dbReference type="STRING" id="565033.GACE_1846"/>
<gene>
    <name evidence="2" type="ORF">GACE_1846</name>
</gene>
<evidence type="ECO:0000313" key="2">
    <source>
        <dbReference type="EMBL" id="AIY90872.1"/>
    </source>
</evidence>
<accession>A0A0A7GIV9</accession>
<evidence type="ECO:0000259" key="1">
    <source>
        <dbReference type="Pfam" id="PF14522"/>
    </source>
</evidence>
<evidence type="ECO:0000313" key="3">
    <source>
        <dbReference type="Proteomes" id="UP000030624"/>
    </source>
</evidence>
<dbReference type="SUPFAM" id="SSF48695">
    <property type="entry name" value="Multiheme cytochromes"/>
    <property type="match status" value="1"/>
</dbReference>
<dbReference type="KEGG" id="gac:GACE_1846"/>
<dbReference type="InterPro" id="IPR036280">
    <property type="entry name" value="Multihaem_cyt_sf"/>
</dbReference>
<dbReference type="Proteomes" id="UP000030624">
    <property type="component" value="Chromosome"/>
</dbReference>
<dbReference type="RefSeq" id="WP_048092874.1">
    <property type="nucleotide sequence ID" value="NZ_CP009552.1"/>
</dbReference>
<dbReference type="eggNOG" id="arCOG10904">
    <property type="taxonomic scope" value="Archaea"/>
</dbReference>
<name>A0A0A7GIV9_GEOAI</name>
<sequence>MNGRLILGAIVLLAVGVLVLPPTVSLFVGQHDWYDIDATGNQIPCQKCHADVYEELNNSPYHKGWGTPGVADEDDCRGCHQANTSIAYASGTANGPTDATLEWGAHAASTVECMYCHDQKQVGGAPAAGGFGITGLANDTGSLAAHSDFVSSADLSSDVLLAENEACIACHTHVAVKINFTHYGAMEFDVNWDTLLQQYATSNYTINTSTAVTNVIWGNATGQGWVNTYPGSANWPGQ</sequence>
<dbReference type="Gene3D" id="1.10.1130.10">
    <property type="entry name" value="Flavocytochrome C3, Chain A"/>
    <property type="match status" value="1"/>
</dbReference>
<reference evidence="2 3" key="1">
    <citation type="journal article" date="2015" name="Appl. Environ. Microbiol.">
        <title>The Geoglobus acetivorans genome: Fe(III) reduction, acetate utilization, autotrophic growth, and degradation of aromatic compounds in a hyperthermophilic archaeon.</title>
        <authorList>
            <person name="Mardanov A.V."/>
            <person name="Slododkina G.B."/>
            <person name="Slobodkin A.I."/>
            <person name="Beletsky A.V."/>
            <person name="Gavrilov S.N."/>
            <person name="Kublanov I.V."/>
            <person name="Bonch-Osmolovskaya E.A."/>
            <person name="Skryabin K.G."/>
            <person name="Ravin N.V."/>
        </authorList>
    </citation>
    <scope>NUCLEOTIDE SEQUENCE [LARGE SCALE GENOMIC DNA]</scope>
    <source>
        <strain evidence="2 3">SBH6</strain>
    </source>
</reference>
<protein>
    <submittedName>
        <fullName evidence="2">Cytochrome c family protein</fullName>
    </submittedName>
</protein>
<dbReference type="Pfam" id="PF14522">
    <property type="entry name" value="Cytochrome_C7"/>
    <property type="match status" value="1"/>
</dbReference>
<dbReference type="EMBL" id="CP009552">
    <property type="protein sequence ID" value="AIY90872.1"/>
    <property type="molecule type" value="Genomic_DNA"/>
</dbReference>
<dbReference type="InterPro" id="IPR029467">
    <property type="entry name" value="Cyt_c7-like"/>
</dbReference>
<dbReference type="GeneID" id="24798423"/>
<organism evidence="2 3">
    <name type="scientific">Geoglobus acetivorans</name>
    <dbReference type="NCBI Taxonomy" id="565033"/>
    <lineage>
        <taxon>Archaea</taxon>
        <taxon>Methanobacteriati</taxon>
        <taxon>Methanobacteriota</taxon>
        <taxon>Archaeoglobi</taxon>
        <taxon>Archaeoglobales</taxon>
        <taxon>Archaeoglobaceae</taxon>
        <taxon>Geoglobus</taxon>
    </lineage>
</organism>